<dbReference type="PANTHER" id="PTHR37466:SF1">
    <property type="entry name" value="SLR1628 PROTEIN"/>
    <property type="match status" value="1"/>
</dbReference>
<protein>
    <submittedName>
        <fullName evidence="1">DUF2237 family protein</fullName>
    </submittedName>
</protein>
<dbReference type="RefSeq" id="WP_152809180.1">
    <property type="nucleotide sequence ID" value="NZ_WHNW01000002.1"/>
</dbReference>
<comment type="caution">
    <text evidence="1">The sequence shown here is derived from an EMBL/GenBank/DDBJ whole genome shotgun (WGS) entry which is preliminary data.</text>
</comment>
<dbReference type="Gene3D" id="3.30.56.110">
    <property type="entry name" value="Protein of unknown function DUF2237"/>
    <property type="match status" value="1"/>
</dbReference>
<accession>A0A6N7EX35</accession>
<sequence>MTNQPAPASSAENTNAKNVLGEPLQSCCFAPITGFYRDGYCRTDKYDIGEHTVCTQMTETFLNFSKQAGNDLSTPRPEFGFPGLNAGDRWCVCALRWLEAYEAGCAPPVILAACDASVLDSIPLSALQAHAIKATH</sequence>
<gene>
    <name evidence="1" type="ORF">GCU85_02955</name>
</gene>
<dbReference type="Proteomes" id="UP000471298">
    <property type="component" value="Unassembled WGS sequence"/>
</dbReference>
<dbReference type="AlphaFoldDB" id="A0A6N7EX35"/>
<name>A0A6N7EX35_9GAMM</name>
<dbReference type="InParanoid" id="A0A6N7EX35"/>
<evidence type="ECO:0000313" key="1">
    <source>
        <dbReference type="EMBL" id="MPV85697.1"/>
    </source>
</evidence>
<reference evidence="1 2" key="1">
    <citation type="submission" date="2019-10" db="EMBL/GenBank/DDBJ databases">
        <title>Cardiobacteriales fam. a chemoheterotrophic member of the order Cardiobacteriales, and proposal of Cardiobacteriales fam. nov.</title>
        <authorList>
            <person name="Wang C."/>
        </authorList>
    </citation>
    <scope>NUCLEOTIDE SEQUENCE [LARGE SCALE GENOMIC DNA]</scope>
    <source>
        <strain evidence="1 2">ML27</strain>
    </source>
</reference>
<dbReference type="PANTHER" id="PTHR37466">
    <property type="entry name" value="SLR1628 PROTEIN"/>
    <property type="match status" value="1"/>
</dbReference>
<organism evidence="1 2">
    <name type="scientific">Ostreibacterium oceani</name>
    <dbReference type="NCBI Taxonomy" id="2654998"/>
    <lineage>
        <taxon>Bacteria</taxon>
        <taxon>Pseudomonadati</taxon>
        <taxon>Pseudomonadota</taxon>
        <taxon>Gammaproteobacteria</taxon>
        <taxon>Cardiobacteriales</taxon>
        <taxon>Ostreibacteriaceae</taxon>
        <taxon>Ostreibacterium</taxon>
    </lineage>
</organism>
<dbReference type="Pfam" id="PF09996">
    <property type="entry name" value="DUF2237"/>
    <property type="match status" value="1"/>
</dbReference>
<keyword evidence="2" id="KW-1185">Reference proteome</keyword>
<evidence type="ECO:0000313" key="2">
    <source>
        <dbReference type="Proteomes" id="UP000471298"/>
    </source>
</evidence>
<dbReference type="EMBL" id="WHNW01000002">
    <property type="protein sequence ID" value="MPV85697.1"/>
    <property type="molecule type" value="Genomic_DNA"/>
</dbReference>
<proteinExistence type="predicted"/>
<dbReference type="InterPro" id="IPR018714">
    <property type="entry name" value="DUF2237"/>
</dbReference>